<keyword evidence="3" id="KW-1185">Reference proteome</keyword>
<protein>
    <submittedName>
        <fullName evidence="2">Uncharacterized protein</fullName>
    </submittedName>
</protein>
<comment type="caution">
    <text evidence="2">The sequence shown here is derived from an EMBL/GenBank/DDBJ whole genome shotgun (WGS) entry which is preliminary data.</text>
</comment>
<reference evidence="2 3" key="1">
    <citation type="submission" date="2020-08" db="EMBL/GenBank/DDBJ databases">
        <title>Genomic Encyclopedia of Type Strains, Phase III (KMG-III): the genomes of soil and plant-associated and newly described type strains.</title>
        <authorList>
            <person name="Whitman W."/>
        </authorList>
    </citation>
    <scope>NUCLEOTIDE SEQUENCE [LARGE SCALE GENOMIC DNA]</scope>
    <source>
        <strain evidence="2 3">CECT 8234</strain>
    </source>
</reference>
<name>A0A7W5CC47_9BACL</name>
<feature type="region of interest" description="Disordered" evidence="1">
    <location>
        <begin position="19"/>
        <end position="39"/>
    </location>
</feature>
<accession>A0A7W5CC47</accession>
<dbReference type="RefSeq" id="WP_183566858.1">
    <property type="nucleotide sequence ID" value="NZ_CBCSLB010000013.1"/>
</dbReference>
<proteinExistence type="predicted"/>
<dbReference type="AlphaFoldDB" id="A0A7W5CC47"/>
<gene>
    <name evidence="2" type="ORF">FHS16_004160</name>
</gene>
<organism evidence="2 3">
    <name type="scientific">Paenibacillus endophyticus</name>
    <dbReference type="NCBI Taxonomy" id="1294268"/>
    <lineage>
        <taxon>Bacteria</taxon>
        <taxon>Bacillati</taxon>
        <taxon>Bacillota</taxon>
        <taxon>Bacilli</taxon>
        <taxon>Bacillales</taxon>
        <taxon>Paenibacillaceae</taxon>
        <taxon>Paenibacillus</taxon>
    </lineage>
</organism>
<sequence>MGSVGETAYSPVLQVKTKAEDPIVTPTPTPVSEGGSTNNDYVAATGGNITVKTYIDGSGTLNARITEADLKKALEAGTASTLQITVDASNNTTASGLKVTIPVQEQAQPLVIYRKRLGHNR</sequence>
<dbReference type="Proteomes" id="UP000518605">
    <property type="component" value="Unassembled WGS sequence"/>
</dbReference>
<evidence type="ECO:0000313" key="2">
    <source>
        <dbReference type="EMBL" id="MBB3154084.1"/>
    </source>
</evidence>
<evidence type="ECO:0000256" key="1">
    <source>
        <dbReference type="SAM" id="MobiDB-lite"/>
    </source>
</evidence>
<dbReference type="EMBL" id="JACHXW010000013">
    <property type="protein sequence ID" value="MBB3154084.1"/>
    <property type="molecule type" value="Genomic_DNA"/>
</dbReference>
<evidence type="ECO:0000313" key="3">
    <source>
        <dbReference type="Proteomes" id="UP000518605"/>
    </source>
</evidence>